<organism evidence="1 2">
    <name type="scientific">Hominifimenecus microfluidus</name>
    <dbReference type="NCBI Taxonomy" id="2885348"/>
    <lineage>
        <taxon>Bacteria</taxon>
        <taxon>Bacillati</taxon>
        <taxon>Bacillota</taxon>
        <taxon>Clostridia</taxon>
        <taxon>Lachnospirales</taxon>
        <taxon>Lachnospiraceae</taxon>
        <taxon>Hominifimenecus</taxon>
    </lineage>
</organism>
<keyword evidence="2" id="KW-1185">Reference proteome</keyword>
<sequence>MFYVGNTFDEKANKGYKTIQNAKKAAEKDGLSVWDEEGVKLYPLKVEVTDDVPDDAALEEKPDGSVNAYDETGEKVGEVSAEEVKEIMDEITAEDVEAAAAAARSEEEVHGTIRRVFEGRLRLRRRPSFEDDAICGVTMFDEKKVEKKAKIGDRVLYKTTDGYWISGDPEHTEFIPEE</sequence>
<dbReference type="RefSeq" id="WP_173903046.1">
    <property type="nucleotide sequence ID" value="NZ_JAJEQR010000007.1"/>
</dbReference>
<evidence type="ECO:0000313" key="1">
    <source>
        <dbReference type="EMBL" id="MCC2230038.1"/>
    </source>
</evidence>
<dbReference type="AlphaFoldDB" id="A0AAE3E8E8"/>
<name>A0AAE3E8E8_9FIRM</name>
<proteinExistence type="predicted"/>
<gene>
    <name evidence="1" type="ORF">LKD81_03355</name>
</gene>
<reference evidence="1" key="1">
    <citation type="submission" date="2021-10" db="EMBL/GenBank/DDBJ databases">
        <title>Anaerobic single-cell dispensing facilitates the cultivation of human gut bacteria.</title>
        <authorList>
            <person name="Afrizal A."/>
        </authorList>
    </citation>
    <scope>NUCLEOTIDE SEQUENCE</scope>
    <source>
        <strain evidence="1">CLA-AA-H215</strain>
    </source>
</reference>
<protein>
    <submittedName>
        <fullName evidence="1">Uncharacterized protein</fullName>
    </submittedName>
</protein>
<comment type="caution">
    <text evidence="1">The sequence shown here is derived from an EMBL/GenBank/DDBJ whole genome shotgun (WGS) entry which is preliminary data.</text>
</comment>
<dbReference type="Proteomes" id="UP001198182">
    <property type="component" value="Unassembled WGS sequence"/>
</dbReference>
<evidence type="ECO:0000313" key="2">
    <source>
        <dbReference type="Proteomes" id="UP001198182"/>
    </source>
</evidence>
<accession>A0AAE3E8E8</accession>
<dbReference type="EMBL" id="JAJEQR010000007">
    <property type="protein sequence ID" value="MCC2230038.1"/>
    <property type="molecule type" value="Genomic_DNA"/>
</dbReference>